<comment type="function">
    <text evidence="2 5">Catalyzes the epimerization of the C3' and C5'positions of dTDP-6-deoxy-D-xylo-4-hexulose, forming dTDP-6-deoxy-L-lyxo-4-hexulose.</text>
</comment>
<evidence type="ECO:0000256" key="4">
    <source>
        <dbReference type="ARBA" id="ARBA00019595"/>
    </source>
</evidence>
<evidence type="ECO:0000256" key="5">
    <source>
        <dbReference type="RuleBase" id="RU364069"/>
    </source>
</evidence>
<evidence type="ECO:0000256" key="2">
    <source>
        <dbReference type="ARBA" id="ARBA00001997"/>
    </source>
</evidence>
<protein>
    <recommendedName>
        <fullName evidence="4 5">dTDP-4-dehydrorhamnose 3,5-epimerase</fullName>
        <ecNumber evidence="3 5">5.1.3.13</ecNumber>
    </recommendedName>
    <alternativeName>
        <fullName evidence="5">Thymidine diphospho-4-keto-rhamnose 3,5-epimerase</fullName>
    </alternativeName>
</protein>
<evidence type="ECO:0000313" key="7">
    <source>
        <dbReference type="Proteomes" id="UP001065174"/>
    </source>
</evidence>
<dbReference type="InterPro" id="IPR000888">
    <property type="entry name" value="RmlC-like"/>
</dbReference>
<evidence type="ECO:0000313" key="6">
    <source>
        <dbReference type="EMBL" id="UXP33565.1"/>
    </source>
</evidence>
<name>A0ABY6CU95_9BACT</name>
<keyword evidence="5 6" id="KW-0413">Isomerase</keyword>
<dbReference type="Proteomes" id="UP001065174">
    <property type="component" value="Chromosome"/>
</dbReference>
<reference evidence="6" key="1">
    <citation type="submission" date="2022-09" db="EMBL/GenBank/DDBJ databases">
        <title>Comparative genomics and taxonomic characterization of three novel marine species of genus Reichenbachiella exhibiting antioxidant and polysaccharide degradation activities.</title>
        <authorList>
            <person name="Muhammad N."/>
            <person name="Lee Y.-J."/>
            <person name="Ko J."/>
            <person name="Kim S.-G."/>
        </authorList>
    </citation>
    <scope>NUCLEOTIDE SEQUENCE</scope>
    <source>
        <strain evidence="6">BKB1-1</strain>
    </source>
</reference>
<gene>
    <name evidence="6" type="primary">rfbC</name>
    <name evidence="6" type="ORF">N6H18_06305</name>
</gene>
<comment type="subunit">
    <text evidence="5">Homodimer.</text>
</comment>
<dbReference type="PANTHER" id="PTHR21047:SF2">
    <property type="entry name" value="THYMIDINE DIPHOSPHO-4-KETO-RHAMNOSE 3,5-EPIMERASE"/>
    <property type="match status" value="1"/>
</dbReference>
<keyword evidence="7" id="KW-1185">Reference proteome</keyword>
<dbReference type="PANTHER" id="PTHR21047">
    <property type="entry name" value="DTDP-6-DEOXY-D-GLUCOSE-3,5 EPIMERASE"/>
    <property type="match status" value="1"/>
</dbReference>
<dbReference type="InterPro" id="IPR014710">
    <property type="entry name" value="RmlC-like_jellyroll"/>
</dbReference>
<dbReference type="EC" id="5.1.3.13" evidence="3 5"/>
<accession>A0ABY6CU95</accession>
<comment type="catalytic activity">
    <reaction evidence="1 5">
        <text>dTDP-4-dehydro-6-deoxy-alpha-D-glucose = dTDP-4-dehydro-beta-L-rhamnose</text>
        <dbReference type="Rhea" id="RHEA:16969"/>
        <dbReference type="ChEBI" id="CHEBI:57649"/>
        <dbReference type="ChEBI" id="CHEBI:62830"/>
        <dbReference type="EC" id="5.1.3.13"/>
    </reaction>
</comment>
<dbReference type="Pfam" id="PF00908">
    <property type="entry name" value="dTDP_sugar_isom"/>
    <property type="match status" value="1"/>
</dbReference>
<dbReference type="Gene3D" id="2.60.120.10">
    <property type="entry name" value="Jelly Rolls"/>
    <property type="match status" value="1"/>
</dbReference>
<dbReference type="RefSeq" id="WP_262310994.1">
    <property type="nucleotide sequence ID" value="NZ_CP106679.1"/>
</dbReference>
<dbReference type="GO" id="GO:0008830">
    <property type="term" value="F:dTDP-4-dehydrorhamnose 3,5-epimerase activity"/>
    <property type="evidence" value="ECO:0007669"/>
    <property type="project" value="UniProtKB-EC"/>
</dbReference>
<sequence length="187" mass="21443">MEIKETKLIGAYSVQPKLFRDNRGYFFEWFSAKKFEQETGIKFTPIQFNSSKSTKGVLRGLHYQENPTSQAKLVGVTQGTIQDVIVDLRVGSPTFGMHHSEILTEQSKNQLFVPKGFGHGFLVLSETAEIFYAIDDYYSPEHEGGVMYNDPSLGIQWEMEEKDIVLSDKDTKYELLTNRTFNFQYNG</sequence>
<dbReference type="InterPro" id="IPR011051">
    <property type="entry name" value="RmlC_Cupin_sf"/>
</dbReference>
<dbReference type="NCBIfam" id="TIGR01221">
    <property type="entry name" value="rmlC"/>
    <property type="match status" value="1"/>
</dbReference>
<comment type="pathway">
    <text evidence="5">Carbohydrate biosynthesis; dTDP-L-rhamnose biosynthesis.</text>
</comment>
<dbReference type="SUPFAM" id="SSF51182">
    <property type="entry name" value="RmlC-like cupins"/>
    <property type="match status" value="1"/>
</dbReference>
<comment type="similarity">
    <text evidence="5">Belongs to the dTDP-4-dehydrorhamnose 3,5-epimerase family.</text>
</comment>
<dbReference type="CDD" id="cd00438">
    <property type="entry name" value="cupin_RmlC"/>
    <property type="match status" value="1"/>
</dbReference>
<evidence type="ECO:0000256" key="1">
    <source>
        <dbReference type="ARBA" id="ARBA00001298"/>
    </source>
</evidence>
<proteinExistence type="inferred from homology"/>
<organism evidence="6 7">
    <name type="scientific">Reichenbachiella agarivorans</name>
    <dbReference type="NCBI Taxonomy" id="2979464"/>
    <lineage>
        <taxon>Bacteria</taxon>
        <taxon>Pseudomonadati</taxon>
        <taxon>Bacteroidota</taxon>
        <taxon>Cytophagia</taxon>
        <taxon>Cytophagales</taxon>
        <taxon>Reichenbachiellaceae</taxon>
        <taxon>Reichenbachiella</taxon>
    </lineage>
</organism>
<dbReference type="EMBL" id="CP106679">
    <property type="protein sequence ID" value="UXP33565.1"/>
    <property type="molecule type" value="Genomic_DNA"/>
</dbReference>
<evidence type="ECO:0000256" key="3">
    <source>
        <dbReference type="ARBA" id="ARBA00012098"/>
    </source>
</evidence>